<dbReference type="Proteomes" id="UP000820818">
    <property type="component" value="Unassembled WGS sequence"/>
</dbReference>
<protein>
    <submittedName>
        <fullName evidence="1">Uncharacterized protein</fullName>
    </submittedName>
</protein>
<proteinExistence type="predicted"/>
<evidence type="ECO:0000313" key="2">
    <source>
        <dbReference type="Proteomes" id="UP000820818"/>
    </source>
</evidence>
<reference evidence="1" key="1">
    <citation type="submission" date="2022-05" db="EMBL/GenBank/DDBJ databases">
        <title>A multi-omics perspective on studying reproductive biology in Daphnia sinensis.</title>
        <authorList>
            <person name="Jia J."/>
        </authorList>
    </citation>
    <scope>NUCLEOTIDE SEQUENCE</scope>
    <source>
        <strain evidence="1">WSL</strain>
    </source>
</reference>
<sequence length="284" mass="33290">MGIRGLFEIFIECSEELSELELKFLKREVAEVFHAHRLIGHDLEEVYILKKVYLSIKGDVTIESDSLGELVMAKIYSDLDSYINPQVELYDPMKLWQEKGFNPEQVFAGPLPKFGFIFDHHLTQKVEAIYLSRIKEIILGVEGVKEIKNLQLFKNGLPVFDNFVYFNRTEFPKIQYLDEHTEAFETQLTLLKNRVEYVIDPVITKQLIASEVLSTSKFYHEELNYEEKLPKGRFSLEELQNIILFTTSFQNYLGWAKMGFREMHPKKPRLQCNSSLPIFTFLSR</sequence>
<name>A0AAD5L349_9CRUS</name>
<organism evidence="1 2">
    <name type="scientific">Daphnia sinensis</name>
    <dbReference type="NCBI Taxonomy" id="1820382"/>
    <lineage>
        <taxon>Eukaryota</taxon>
        <taxon>Metazoa</taxon>
        <taxon>Ecdysozoa</taxon>
        <taxon>Arthropoda</taxon>
        <taxon>Crustacea</taxon>
        <taxon>Branchiopoda</taxon>
        <taxon>Diplostraca</taxon>
        <taxon>Cladocera</taxon>
        <taxon>Anomopoda</taxon>
        <taxon>Daphniidae</taxon>
        <taxon>Daphnia</taxon>
        <taxon>Daphnia similis group</taxon>
    </lineage>
</organism>
<gene>
    <name evidence="1" type="ORF">GHT06_004992</name>
</gene>
<evidence type="ECO:0000313" key="1">
    <source>
        <dbReference type="EMBL" id="KAI9550098.1"/>
    </source>
</evidence>
<keyword evidence="2" id="KW-1185">Reference proteome</keyword>
<dbReference type="EMBL" id="WJBH02000187">
    <property type="protein sequence ID" value="KAI9550098.1"/>
    <property type="molecule type" value="Genomic_DNA"/>
</dbReference>
<comment type="caution">
    <text evidence="1">The sequence shown here is derived from an EMBL/GenBank/DDBJ whole genome shotgun (WGS) entry which is preliminary data.</text>
</comment>
<accession>A0AAD5L349</accession>
<dbReference type="AlphaFoldDB" id="A0AAD5L349"/>